<evidence type="ECO:0000256" key="1">
    <source>
        <dbReference type="SAM" id="Phobius"/>
    </source>
</evidence>
<accession>A0ABT1BLE2</accession>
<dbReference type="Proteomes" id="UP001204851">
    <property type="component" value="Unassembled WGS sequence"/>
</dbReference>
<protein>
    <submittedName>
        <fullName evidence="2">Uncharacterized protein</fullName>
    </submittedName>
</protein>
<dbReference type="EMBL" id="JAMXMC010000005">
    <property type="protein sequence ID" value="MCO5976933.1"/>
    <property type="molecule type" value="Genomic_DNA"/>
</dbReference>
<reference evidence="2 3" key="1">
    <citation type="submission" date="2022-06" db="EMBL/GenBank/DDBJ databases">
        <title>Ideonella sp. NS12-5 Genome sequencing and assembly.</title>
        <authorList>
            <person name="Jung Y."/>
        </authorList>
    </citation>
    <scope>NUCLEOTIDE SEQUENCE [LARGE SCALE GENOMIC DNA]</scope>
    <source>
        <strain evidence="2 3">NS12-5</strain>
    </source>
</reference>
<gene>
    <name evidence="2" type="ORF">M0L44_09450</name>
</gene>
<name>A0ABT1BLE2_9BURK</name>
<dbReference type="RefSeq" id="WP_252769473.1">
    <property type="nucleotide sequence ID" value="NZ_JAMXMC010000005.1"/>
</dbReference>
<evidence type="ECO:0000313" key="3">
    <source>
        <dbReference type="Proteomes" id="UP001204851"/>
    </source>
</evidence>
<feature type="transmembrane region" description="Helical" evidence="1">
    <location>
        <begin position="187"/>
        <end position="206"/>
    </location>
</feature>
<evidence type="ECO:0000313" key="2">
    <source>
        <dbReference type="EMBL" id="MCO5976933.1"/>
    </source>
</evidence>
<keyword evidence="1" id="KW-0472">Membrane</keyword>
<proteinExistence type="predicted"/>
<keyword evidence="1" id="KW-0812">Transmembrane</keyword>
<keyword evidence="1" id="KW-1133">Transmembrane helix</keyword>
<keyword evidence="3" id="KW-1185">Reference proteome</keyword>
<comment type="caution">
    <text evidence="2">The sequence shown here is derived from an EMBL/GenBank/DDBJ whole genome shotgun (WGS) entry which is preliminary data.</text>
</comment>
<organism evidence="2 3">
    <name type="scientific">Ideonella oryzae</name>
    <dbReference type="NCBI Taxonomy" id="2937441"/>
    <lineage>
        <taxon>Bacteria</taxon>
        <taxon>Pseudomonadati</taxon>
        <taxon>Pseudomonadota</taxon>
        <taxon>Betaproteobacteria</taxon>
        <taxon>Burkholderiales</taxon>
        <taxon>Sphaerotilaceae</taxon>
        <taxon>Ideonella</taxon>
    </lineage>
</organism>
<sequence>MPRLRLPSNRWLMLLAATAATLLVLQALLLQRLAQARPSAQARLAAAVQVAEGVAQWQAAAPAGLMREAVAALSADPDLARTLIQSSRAHQRLPAGVQAQLDFEEQAWQAETLQAQAQYRAAWQALRLARQAGEAAPALAARYTTGLDSAATAFLARLNAWHAAEQARLAEVRAAAQGVDRAWRRGWVLGLIWAGLLALSLSALLLRGAPQQAWRRLRQPRRLAAGGAVAPVGQPPKALLIGRWAALVSVQFFLLADQLCRSTDQWADGLQWLGALLERLTLR</sequence>